<name>A0ACC2WJB3_9TREE</name>
<accession>A0ACC2WJB3</accession>
<proteinExistence type="predicted"/>
<reference evidence="1" key="1">
    <citation type="submission" date="2023-04" db="EMBL/GenBank/DDBJ databases">
        <title>Draft Genome sequencing of Naganishia species isolated from polar environments using Oxford Nanopore Technology.</title>
        <authorList>
            <person name="Leo P."/>
            <person name="Venkateswaran K."/>
        </authorList>
    </citation>
    <scope>NUCLEOTIDE SEQUENCE</scope>
    <source>
        <strain evidence="1">MNA-CCFEE 5262</strain>
    </source>
</reference>
<gene>
    <name evidence="1" type="primary">GPA1</name>
    <name evidence="1" type="ORF">QFC20_002488</name>
</gene>
<keyword evidence="2" id="KW-1185">Reference proteome</keyword>
<evidence type="ECO:0000313" key="2">
    <source>
        <dbReference type="Proteomes" id="UP001230649"/>
    </source>
</evidence>
<dbReference type="Proteomes" id="UP001230649">
    <property type="component" value="Unassembled WGS sequence"/>
</dbReference>
<evidence type="ECO:0000313" key="1">
    <source>
        <dbReference type="EMBL" id="KAJ9111516.1"/>
    </source>
</evidence>
<sequence length="452" mass="49984">MGACTSSPAKEDARPLQHMSRTDPPSGKNATKAPQNAAPPPPPAATSATTLVQPAHANGVVGASTPVVNETGTGTPTGDDAADLAAFLNDGPVSPTQAEMVAGAGNGNAQPKNQKDRSYAIDKQIEEDSRKFKKECKILLLGSGESGKSTIVKQMKIIHQNGYSKDELLAFKPVINKNLLDSAQALILACRKIGVDPEDPTNRVNVDAILEYRLDSDSFSPEIAMAIESLWHDPIIPNVMDRSSEFYLMDSATYFFQHVRRIASPDYVPEEADVLRARTKTTGISETRFDMGQLSIHMFDVGGQRSERKKWIHCFEAVTSIIFCVALSEYDQVLLEESGQNRMQESLILFESVINSRWFLRTSVILFLNKIDVFKMKLTKTPLERYFPEYTGGPDINKAAKYILWRFTQTNRARLSIYPHLTQATDTSNIRLVFAAVKETILQNALRDSGIL</sequence>
<dbReference type="EMBL" id="JASBWS010000018">
    <property type="protein sequence ID" value="KAJ9111516.1"/>
    <property type="molecule type" value="Genomic_DNA"/>
</dbReference>
<organism evidence="1 2">
    <name type="scientific">Naganishia adeliensis</name>
    <dbReference type="NCBI Taxonomy" id="92952"/>
    <lineage>
        <taxon>Eukaryota</taxon>
        <taxon>Fungi</taxon>
        <taxon>Dikarya</taxon>
        <taxon>Basidiomycota</taxon>
        <taxon>Agaricomycotina</taxon>
        <taxon>Tremellomycetes</taxon>
        <taxon>Filobasidiales</taxon>
        <taxon>Filobasidiaceae</taxon>
        <taxon>Naganishia</taxon>
    </lineage>
</organism>
<comment type="caution">
    <text evidence="1">The sequence shown here is derived from an EMBL/GenBank/DDBJ whole genome shotgun (WGS) entry which is preliminary data.</text>
</comment>
<protein>
    <submittedName>
        <fullName evidence="1">Guanine nucleotide-binding protein subunit alpha</fullName>
    </submittedName>
</protein>